<feature type="region of interest" description="Disordered" evidence="1">
    <location>
        <begin position="221"/>
        <end position="242"/>
    </location>
</feature>
<dbReference type="EMBL" id="JARAKH010000044">
    <property type="protein sequence ID" value="KAK8378966.1"/>
    <property type="molecule type" value="Genomic_DNA"/>
</dbReference>
<dbReference type="InterPro" id="IPR043502">
    <property type="entry name" value="DNA/RNA_pol_sf"/>
</dbReference>
<evidence type="ECO:0000256" key="1">
    <source>
        <dbReference type="SAM" id="MobiDB-lite"/>
    </source>
</evidence>
<feature type="compositionally biased region" description="Basic and acidic residues" evidence="1">
    <location>
        <begin position="229"/>
        <end position="242"/>
    </location>
</feature>
<evidence type="ECO:0000313" key="3">
    <source>
        <dbReference type="EMBL" id="KAK8378966.1"/>
    </source>
</evidence>
<dbReference type="InterPro" id="IPR008042">
    <property type="entry name" value="Retrotrans_Pao"/>
</dbReference>
<dbReference type="InterPro" id="IPR040676">
    <property type="entry name" value="DUF5641"/>
</dbReference>
<evidence type="ECO:0000313" key="4">
    <source>
        <dbReference type="Proteomes" id="UP001487740"/>
    </source>
</evidence>
<protein>
    <recommendedName>
        <fullName evidence="2">DUF5641 domain-containing protein</fullName>
    </recommendedName>
</protein>
<dbReference type="Pfam" id="PF18701">
    <property type="entry name" value="DUF5641"/>
    <property type="match status" value="1"/>
</dbReference>
<sequence length="925" mass="103942">MSTVADEPPSIPNSLPSPSSRGYQQREPKHEPFRCNRYSRVRGRYGGNSTGNVPGWLTTSSRNSDYGVGSQEKGKGLHELDDVLLETVRMMNVKLPTLTGLELALEILDKNLGDVRRYMSTTREMIVTGPLIKENDQHGLSLLSTQLMSFISFAENLDRLQEIDNPTMINDVLLRLDDMMQSCWCTYWTEERKDKAQHIKDLLIFLAKEWDRVENKPLVMSQASSDSSAAKESRKARVQRREVALTPQVGRSMKPSEEGASERCCLCRGLSFSDCLCSIPVNAAVGGPSDGTVTTCALLNSSSTRTFCSKRVADRLHLKERRENNTISTLLTQDARVNGSIDFLSRGLFIRRAVPIKLSQPEGDLIWEPVAYRMTVHLSGGVWSPAYASFALQRTLEDGEEALKATQRSFYVDDLLLPCNSEEEATQLVKELCTDLRRGGFCLTKWMSNSRDVMAKMPPSERSSHVKTIDLAKDNLSTDRALGVIWDVQSDSLRVKEVHRKGHWDDKLEARNKELWNDWIGELQVLKGFHVDRYIVPRHLRPIKSAQLHHFCDASEKAYAVVTYLRLCGGKGNICCNLILACTRLAPLKTTTIPRLELCAAVLAVRSDVKLRKEISCSVDGSTYWTDSMIVLQYILNTARRFHTYVANRVGTIHTSSEPAQWQHLHSELNPADDATRGLLAQQLLDGGRWKAHLLELSIGSVAGCTSACNAPWHGFTDLHCGLSLGARLHLGPAFSEDIDMIEKEKPFKRCRLYRLEPILDEQGLLRVGGRQLGADDESPSSGPILLPNNHPGGVWERHIRSIRKVLSSIIGSQRIDDDRLKTLFCEVEATLNIRPLKAIPNTPSEPKALTPNHILRVDTGNGLPLGDLSLSDSYSRRWTHAQALADRFWKRWRMEYVQTLRAGQRQIKLMRILRPGDIVLVVEP</sequence>
<name>A0AAW0SW51_SCYPA</name>
<feature type="region of interest" description="Disordered" evidence="1">
    <location>
        <begin position="52"/>
        <end position="73"/>
    </location>
</feature>
<dbReference type="GO" id="GO:0071897">
    <property type="term" value="P:DNA biosynthetic process"/>
    <property type="evidence" value="ECO:0007669"/>
    <property type="project" value="UniProtKB-ARBA"/>
</dbReference>
<comment type="caution">
    <text evidence="3">The sequence shown here is derived from an EMBL/GenBank/DDBJ whole genome shotgun (WGS) entry which is preliminary data.</text>
</comment>
<dbReference type="SUPFAM" id="SSF56672">
    <property type="entry name" value="DNA/RNA polymerases"/>
    <property type="match status" value="2"/>
</dbReference>
<reference evidence="3 4" key="1">
    <citation type="submission" date="2023-03" db="EMBL/GenBank/DDBJ databases">
        <title>High-quality genome of Scylla paramamosain provides insights in environmental adaptation.</title>
        <authorList>
            <person name="Zhang L."/>
        </authorList>
    </citation>
    <scope>NUCLEOTIDE SEQUENCE [LARGE SCALE GENOMIC DNA]</scope>
    <source>
        <strain evidence="3">LZ_2023a</strain>
        <tissue evidence="3">Muscle</tissue>
    </source>
</reference>
<feature type="domain" description="DUF5641" evidence="2">
    <location>
        <begin position="877"/>
        <end position="924"/>
    </location>
</feature>
<accession>A0AAW0SW51</accession>
<dbReference type="AlphaFoldDB" id="A0AAW0SW51"/>
<dbReference type="PANTHER" id="PTHR47331">
    <property type="entry name" value="PHD-TYPE DOMAIN-CONTAINING PROTEIN"/>
    <property type="match status" value="1"/>
</dbReference>
<dbReference type="Pfam" id="PF05380">
    <property type="entry name" value="Peptidase_A17"/>
    <property type="match status" value="1"/>
</dbReference>
<gene>
    <name evidence="3" type="ORF">O3P69_009593</name>
</gene>
<proteinExistence type="predicted"/>
<evidence type="ECO:0000259" key="2">
    <source>
        <dbReference type="Pfam" id="PF18701"/>
    </source>
</evidence>
<organism evidence="3 4">
    <name type="scientific">Scylla paramamosain</name>
    <name type="common">Mud crab</name>
    <dbReference type="NCBI Taxonomy" id="85552"/>
    <lineage>
        <taxon>Eukaryota</taxon>
        <taxon>Metazoa</taxon>
        <taxon>Ecdysozoa</taxon>
        <taxon>Arthropoda</taxon>
        <taxon>Crustacea</taxon>
        <taxon>Multicrustacea</taxon>
        <taxon>Malacostraca</taxon>
        <taxon>Eumalacostraca</taxon>
        <taxon>Eucarida</taxon>
        <taxon>Decapoda</taxon>
        <taxon>Pleocyemata</taxon>
        <taxon>Brachyura</taxon>
        <taxon>Eubrachyura</taxon>
        <taxon>Portunoidea</taxon>
        <taxon>Portunidae</taxon>
        <taxon>Portuninae</taxon>
        <taxon>Scylla</taxon>
    </lineage>
</organism>
<feature type="compositionally biased region" description="Basic and acidic residues" evidence="1">
    <location>
        <begin position="24"/>
        <end position="33"/>
    </location>
</feature>
<feature type="region of interest" description="Disordered" evidence="1">
    <location>
        <begin position="1"/>
        <end position="33"/>
    </location>
</feature>
<keyword evidence="4" id="KW-1185">Reference proteome</keyword>
<dbReference type="Proteomes" id="UP001487740">
    <property type="component" value="Unassembled WGS sequence"/>
</dbReference>